<dbReference type="PANTHER" id="PTHR30146">
    <property type="entry name" value="LACI-RELATED TRANSCRIPTIONAL REPRESSOR"/>
    <property type="match status" value="1"/>
</dbReference>
<dbReference type="AlphaFoldDB" id="A0A150HAH1"/>
<proteinExistence type="predicted"/>
<evidence type="ECO:0000259" key="4">
    <source>
        <dbReference type="PROSITE" id="PS50932"/>
    </source>
</evidence>
<evidence type="ECO:0000313" key="5">
    <source>
        <dbReference type="EMBL" id="KXZ58974.1"/>
    </source>
</evidence>
<reference evidence="5 6" key="1">
    <citation type="submission" date="2016-01" db="EMBL/GenBank/DDBJ databases">
        <title>Use of Whole Genome Sequencing to ascertain that Brevibacterium massiliense (Roux, Raoult 2009) is a later heterotypic synonym of Brevibacterium ravenspurgense (Mages 2008).</title>
        <authorList>
            <person name="Bernier A.-M."/>
            <person name="Burdz T."/>
            <person name="Huynh C."/>
            <person name="Pachecho A.L."/>
            <person name="Wiebe D."/>
            <person name="Bonner C."/>
            <person name="Bernard K."/>
        </authorList>
    </citation>
    <scope>NUCLEOTIDE SEQUENCE [LARGE SCALE GENOMIC DNA]</scope>
    <source>
        <strain evidence="5 6">CCUG56047</strain>
    </source>
</reference>
<keyword evidence="1" id="KW-0805">Transcription regulation</keyword>
<dbReference type="PANTHER" id="PTHR30146:SF109">
    <property type="entry name" value="HTH-TYPE TRANSCRIPTIONAL REGULATOR GALS"/>
    <property type="match status" value="1"/>
</dbReference>
<keyword evidence="3" id="KW-0804">Transcription</keyword>
<accession>A0A150HAH1</accession>
<evidence type="ECO:0000313" key="6">
    <source>
        <dbReference type="Proteomes" id="UP000243589"/>
    </source>
</evidence>
<dbReference type="GO" id="GO:0000976">
    <property type="term" value="F:transcription cis-regulatory region binding"/>
    <property type="evidence" value="ECO:0007669"/>
    <property type="project" value="TreeGrafter"/>
</dbReference>
<feature type="domain" description="HTH lacI-type" evidence="4">
    <location>
        <begin position="14"/>
        <end position="68"/>
    </location>
</feature>
<keyword evidence="6" id="KW-1185">Reference proteome</keyword>
<dbReference type="SMART" id="SM00354">
    <property type="entry name" value="HTH_LACI"/>
    <property type="match status" value="1"/>
</dbReference>
<dbReference type="CDD" id="cd01392">
    <property type="entry name" value="HTH_LacI"/>
    <property type="match status" value="1"/>
</dbReference>
<dbReference type="Pfam" id="PF00356">
    <property type="entry name" value="LacI"/>
    <property type="match status" value="1"/>
</dbReference>
<dbReference type="PROSITE" id="PS00356">
    <property type="entry name" value="HTH_LACI_1"/>
    <property type="match status" value="1"/>
</dbReference>
<evidence type="ECO:0000256" key="3">
    <source>
        <dbReference type="ARBA" id="ARBA00023163"/>
    </source>
</evidence>
<dbReference type="EMBL" id="LQQC01000008">
    <property type="protein sequence ID" value="KXZ58974.1"/>
    <property type="molecule type" value="Genomic_DNA"/>
</dbReference>
<dbReference type="SUPFAM" id="SSF47413">
    <property type="entry name" value="lambda repressor-like DNA-binding domains"/>
    <property type="match status" value="1"/>
</dbReference>
<dbReference type="InterPro" id="IPR000843">
    <property type="entry name" value="HTH_LacI"/>
</dbReference>
<organism evidence="5 6">
    <name type="scientific">Brevibacterium ravenspurgense</name>
    <dbReference type="NCBI Taxonomy" id="479117"/>
    <lineage>
        <taxon>Bacteria</taxon>
        <taxon>Bacillati</taxon>
        <taxon>Actinomycetota</taxon>
        <taxon>Actinomycetes</taxon>
        <taxon>Micrococcales</taxon>
        <taxon>Brevibacteriaceae</taxon>
        <taxon>Brevibacterium</taxon>
    </lineage>
</organism>
<sequence length="341" mass="36511">MEFSACRRLRRMGVRLKDVAERAGVSVSTVSRVLGGRDAVAEATRAKVMSAVDEVGYQRSTLLGAAAGQFAAVSLPENPEHWQTDVARAAIAHLQRAGHAVMTPYLDAEGRELRACLDAGAAVIITPTFTELDVDVPVVRFSESGRRSTAVRTDGMMVGRDDIAAEIDLRAGMKLAFDHLYDLGHRRIGLVCKDVGELAEILKENFGALHPAAAIAPNLDDWIAAVPKTFAGGVEAASILRDAACTAVITQSALQMYGVFESMRRRRLSVPRDLSVIGIGDSSTMRFTNPPATVLSYDTESLAEALATAALHILDGNPPVAVPPNFRPRLLARASTAAVRR</sequence>
<dbReference type="Gene3D" id="3.40.50.2300">
    <property type="match status" value="2"/>
</dbReference>
<name>A0A150HAH1_9MICO</name>
<dbReference type="SUPFAM" id="SSF53822">
    <property type="entry name" value="Periplasmic binding protein-like I"/>
    <property type="match status" value="1"/>
</dbReference>
<dbReference type="InterPro" id="IPR046335">
    <property type="entry name" value="LacI/GalR-like_sensor"/>
</dbReference>
<evidence type="ECO:0000256" key="2">
    <source>
        <dbReference type="ARBA" id="ARBA00023125"/>
    </source>
</evidence>
<evidence type="ECO:0000256" key="1">
    <source>
        <dbReference type="ARBA" id="ARBA00023015"/>
    </source>
</evidence>
<protein>
    <submittedName>
        <fullName evidence="5">HTH-type transcriptional repressor CytR</fullName>
    </submittedName>
</protein>
<dbReference type="Pfam" id="PF13377">
    <property type="entry name" value="Peripla_BP_3"/>
    <property type="match status" value="1"/>
</dbReference>
<keyword evidence="2" id="KW-0238">DNA-binding</keyword>
<dbReference type="Gene3D" id="1.10.260.40">
    <property type="entry name" value="lambda repressor-like DNA-binding domains"/>
    <property type="match status" value="1"/>
</dbReference>
<gene>
    <name evidence="5" type="primary">cytR</name>
    <name evidence="5" type="ORF">Bravens_00849</name>
</gene>
<dbReference type="Proteomes" id="UP000243589">
    <property type="component" value="Unassembled WGS sequence"/>
</dbReference>
<dbReference type="InterPro" id="IPR028082">
    <property type="entry name" value="Peripla_BP_I"/>
</dbReference>
<dbReference type="GO" id="GO:0003700">
    <property type="term" value="F:DNA-binding transcription factor activity"/>
    <property type="evidence" value="ECO:0007669"/>
    <property type="project" value="TreeGrafter"/>
</dbReference>
<comment type="caution">
    <text evidence="5">The sequence shown here is derived from an EMBL/GenBank/DDBJ whole genome shotgun (WGS) entry which is preliminary data.</text>
</comment>
<dbReference type="InterPro" id="IPR010982">
    <property type="entry name" value="Lambda_DNA-bd_dom_sf"/>
</dbReference>
<dbReference type="PROSITE" id="PS50932">
    <property type="entry name" value="HTH_LACI_2"/>
    <property type="match status" value="1"/>
</dbReference>
<dbReference type="PATRIC" id="fig|479117.4.peg.850"/>